<protein>
    <submittedName>
        <fullName evidence="2">Uncharacterized protein</fullName>
    </submittedName>
</protein>
<name>A0AAC8TEB7_9BACT</name>
<evidence type="ECO:0000256" key="1">
    <source>
        <dbReference type="SAM" id="MobiDB-lite"/>
    </source>
</evidence>
<evidence type="ECO:0000313" key="2">
    <source>
        <dbReference type="EMBL" id="AKJ02807.1"/>
    </source>
</evidence>
<gene>
    <name evidence="2" type="ORF">AA314_04433</name>
</gene>
<accession>A0AAC8TEB7</accession>
<dbReference type="AlphaFoldDB" id="A0AAC8TEB7"/>
<sequence>MPRLLASGAGRGVGPLHAATGRAVKWDVKGAGDGLRPLSQGEPLRA</sequence>
<evidence type="ECO:0000313" key="3">
    <source>
        <dbReference type="Proteomes" id="UP000035579"/>
    </source>
</evidence>
<dbReference type="Proteomes" id="UP000035579">
    <property type="component" value="Chromosome"/>
</dbReference>
<dbReference type="EMBL" id="CP011509">
    <property type="protein sequence ID" value="AKJ02807.1"/>
    <property type="molecule type" value="Genomic_DNA"/>
</dbReference>
<dbReference type="KEGG" id="age:AA314_04433"/>
<reference evidence="2 3" key="1">
    <citation type="submission" date="2015-05" db="EMBL/GenBank/DDBJ databases">
        <title>Genome assembly of Archangium gephyra DSM 2261.</title>
        <authorList>
            <person name="Sharma G."/>
            <person name="Subramanian S."/>
        </authorList>
    </citation>
    <scope>NUCLEOTIDE SEQUENCE [LARGE SCALE GENOMIC DNA]</scope>
    <source>
        <strain evidence="2 3">DSM 2261</strain>
    </source>
</reference>
<feature type="region of interest" description="Disordered" evidence="1">
    <location>
        <begin position="27"/>
        <end position="46"/>
    </location>
</feature>
<organism evidence="2 3">
    <name type="scientific">Archangium gephyra</name>
    <dbReference type="NCBI Taxonomy" id="48"/>
    <lineage>
        <taxon>Bacteria</taxon>
        <taxon>Pseudomonadati</taxon>
        <taxon>Myxococcota</taxon>
        <taxon>Myxococcia</taxon>
        <taxon>Myxococcales</taxon>
        <taxon>Cystobacterineae</taxon>
        <taxon>Archangiaceae</taxon>
        <taxon>Archangium</taxon>
    </lineage>
</organism>
<proteinExistence type="predicted"/>